<dbReference type="InterPro" id="IPR006642">
    <property type="entry name" value="Rad18_UBZ4"/>
</dbReference>
<dbReference type="GO" id="GO:0008270">
    <property type="term" value="F:zinc ion binding"/>
    <property type="evidence" value="ECO:0007669"/>
    <property type="project" value="UniProtKB-KW"/>
</dbReference>
<dbReference type="SMART" id="SM00731">
    <property type="entry name" value="SprT"/>
    <property type="match status" value="1"/>
</dbReference>
<feature type="compositionally biased region" description="Polar residues" evidence="16">
    <location>
        <begin position="368"/>
        <end position="383"/>
    </location>
</feature>
<evidence type="ECO:0000256" key="2">
    <source>
        <dbReference type="ARBA" id="ARBA00004286"/>
    </source>
</evidence>
<dbReference type="PROSITE" id="PS51908">
    <property type="entry name" value="ZF_UBZ4"/>
    <property type="match status" value="1"/>
</dbReference>
<feature type="compositionally biased region" description="Low complexity" evidence="16">
    <location>
        <begin position="384"/>
        <end position="403"/>
    </location>
</feature>
<dbReference type="PANTHER" id="PTHR21220:SF0">
    <property type="entry name" value="DNA-DEPENDENT METALLOPROTEASE SPRTN"/>
    <property type="match status" value="1"/>
</dbReference>
<feature type="compositionally biased region" description="Basic and acidic residues" evidence="16">
    <location>
        <begin position="710"/>
        <end position="730"/>
    </location>
</feature>
<feature type="compositionally biased region" description="Polar residues" evidence="16">
    <location>
        <begin position="40"/>
        <end position="53"/>
    </location>
</feature>
<dbReference type="Proteomes" id="UP000762676">
    <property type="component" value="Unassembled WGS sequence"/>
</dbReference>
<dbReference type="GO" id="GO:0006508">
    <property type="term" value="P:proteolysis"/>
    <property type="evidence" value="ECO:0007669"/>
    <property type="project" value="UniProtKB-KW"/>
</dbReference>
<dbReference type="PANTHER" id="PTHR21220">
    <property type="entry name" value="DNA-DEPENDENT METALLOPROTEASE SPRTN"/>
    <property type="match status" value="1"/>
</dbReference>
<name>A0AAV4HQY8_9GAST</name>
<comment type="similarity">
    <text evidence="3">Belongs to the Spartan family.</text>
</comment>
<evidence type="ECO:0000256" key="4">
    <source>
        <dbReference type="ARBA" id="ARBA00022454"/>
    </source>
</evidence>
<evidence type="ECO:0000256" key="11">
    <source>
        <dbReference type="ARBA" id="ARBA00023049"/>
    </source>
</evidence>
<evidence type="ECO:0000256" key="16">
    <source>
        <dbReference type="SAM" id="MobiDB-lite"/>
    </source>
</evidence>
<feature type="domain" description="UBZ4-type" evidence="17">
    <location>
        <begin position="764"/>
        <end position="788"/>
    </location>
</feature>
<feature type="compositionally biased region" description="Basic residues" evidence="16">
    <location>
        <begin position="529"/>
        <end position="539"/>
    </location>
</feature>
<evidence type="ECO:0000256" key="10">
    <source>
        <dbReference type="ARBA" id="ARBA00022833"/>
    </source>
</evidence>
<evidence type="ECO:0000256" key="14">
    <source>
        <dbReference type="ARBA" id="ARBA00030396"/>
    </source>
</evidence>
<evidence type="ECO:0000256" key="9">
    <source>
        <dbReference type="ARBA" id="ARBA00022801"/>
    </source>
</evidence>
<keyword evidence="7 15" id="KW-0227">DNA damage</keyword>
<feature type="region of interest" description="Disordered" evidence="16">
    <location>
        <begin position="290"/>
        <end position="409"/>
    </location>
</feature>
<accession>A0AAV4HQY8</accession>
<evidence type="ECO:0000313" key="19">
    <source>
        <dbReference type="Proteomes" id="UP000762676"/>
    </source>
</evidence>
<feature type="region of interest" description="Disordered" evidence="16">
    <location>
        <begin position="31"/>
        <end position="72"/>
    </location>
</feature>
<feature type="compositionally biased region" description="Basic and acidic residues" evidence="16">
    <location>
        <begin position="611"/>
        <end position="634"/>
    </location>
</feature>
<sequence length="788" mass="87106">MLASFGFDDMDLARRLQEEYDKEAATQLAAESDFDLSRSRPGNFSSENNSSHFGSPLRSPPGLGISPVDPSLEVTDPNPDIRELFLQFNAQFFWSRLSGIEVKWSPRMTLCAGLCVYEGHGGLCSVRLSLPLLKLRPRKDLVETLLHEMIHAFLFVTDHEKDHDDHGPNFKKHMNRINKETGASISIYHTFHDEVASYQQHWWKCDGPCQKRPPYFGMVRRAMNRPPSNRDPWFNEHQSTCGGTFIKVKEPEGYGQKKGKGKIEKSDKAQNANSDIRAFIGKGAVLGGPSVPVKSLSNGSVKGSGGTVKREDSKGKGLSVITNGILTHKKDPDGLEKRPGVMKLPGKSSSPLFSSVASTSGSSMSKSTNPVPSTKTPPSSGLNKSLSSNRPPASSSGQSSQKNIKGKGKFNDNITLLELFKRRQAREKARQDGAAIKKKQDYDDIQDKVEKESIDNEFKVSKPTKLEVSGDFKGRDDFLVDLTGSDTDDFNTASSSTDSTKRHSDVCSKNKGNEKRWKKIFPTMSGKKDRGKFKGTGKSKFSRNFVSVCEGGFYDDVKARKKRPSGDKKKRKYVIDELDSNDGLWDESNSSTSASEEKLVKSFSKTSDLIHSCEKSLPIKDLSESDGEGERNPNHQDSNLNADFMKNAAPNKTELDTASSTSGLNGHVLGKGETGLSFLAQMRRKMKDERKPGQNNLQLERNVDSSKLSAHHDTSSNKRRSDVAFGDDKIVPTSKRPSNVRSEGFITENQEEREEVSEEAAPGMVACPVCTQFVRESGINDHLDQCLV</sequence>
<proteinExistence type="inferred from homology"/>
<feature type="region of interest" description="Disordered" evidence="16">
    <location>
        <begin position="581"/>
        <end position="671"/>
    </location>
</feature>
<evidence type="ECO:0000256" key="6">
    <source>
        <dbReference type="ARBA" id="ARBA00022723"/>
    </source>
</evidence>
<keyword evidence="9" id="KW-0378">Hydrolase</keyword>
<comment type="subcellular location">
    <subcellularLocation>
        <location evidence="2">Chromosome</location>
    </subcellularLocation>
    <subcellularLocation>
        <location evidence="1">Nucleus</location>
    </subcellularLocation>
</comment>
<dbReference type="Gene3D" id="3.30.160.60">
    <property type="entry name" value="Classic Zinc Finger"/>
    <property type="match status" value="1"/>
</dbReference>
<evidence type="ECO:0000313" key="18">
    <source>
        <dbReference type="EMBL" id="GFS00588.1"/>
    </source>
</evidence>
<feature type="region of interest" description="Disordered" evidence="16">
    <location>
        <begin position="489"/>
        <end position="539"/>
    </location>
</feature>
<keyword evidence="4" id="KW-0158">Chromosome</keyword>
<feature type="compositionally biased region" description="Acidic residues" evidence="16">
    <location>
        <begin position="749"/>
        <end position="758"/>
    </location>
</feature>
<feature type="compositionally biased region" description="Low complexity" evidence="16">
    <location>
        <begin position="354"/>
        <end position="367"/>
    </location>
</feature>
<dbReference type="GO" id="GO:0005694">
    <property type="term" value="C:chromosome"/>
    <property type="evidence" value="ECO:0007669"/>
    <property type="project" value="UniProtKB-SubCell"/>
</dbReference>
<dbReference type="GO" id="GO:0003697">
    <property type="term" value="F:single-stranded DNA binding"/>
    <property type="evidence" value="ECO:0007669"/>
    <property type="project" value="InterPro"/>
</dbReference>
<feature type="region of interest" description="Disordered" evidence="16">
    <location>
        <begin position="424"/>
        <end position="445"/>
    </location>
</feature>
<dbReference type="Pfam" id="PF10263">
    <property type="entry name" value="SprT-like"/>
    <property type="match status" value="1"/>
</dbReference>
<organism evidence="18 19">
    <name type="scientific">Elysia marginata</name>
    <dbReference type="NCBI Taxonomy" id="1093978"/>
    <lineage>
        <taxon>Eukaryota</taxon>
        <taxon>Metazoa</taxon>
        <taxon>Spiralia</taxon>
        <taxon>Lophotrochozoa</taxon>
        <taxon>Mollusca</taxon>
        <taxon>Gastropoda</taxon>
        <taxon>Heterobranchia</taxon>
        <taxon>Euthyneura</taxon>
        <taxon>Panpulmonata</taxon>
        <taxon>Sacoglossa</taxon>
        <taxon>Placobranchoidea</taxon>
        <taxon>Plakobranchidae</taxon>
        <taxon>Elysia</taxon>
    </lineage>
</organism>
<feature type="compositionally biased region" description="Basic and acidic residues" evidence="16">
    <location>
        <begin position="328"/>
        <end position="339"/>
    </location>
</feature>
<keyword evidence="11" id="KW-0482">Metalloprotease</keyword>
<reference evidence="18 19" key="1">
    <citation type="journal article" date="2021" name="Elife">
        <title>Chloroplast acquisition without the gene transfer in kleptoplastic sea slugs, Plakobranchus ocellatus.</title>
        <authorList>
            <person name="Maeda T."/>
            <person name="Takahashi S."/>
            <person name="Yoshida T."/>
            <person name="Shimamura S."/>
            <person name="Takaki Y."/>
            <person name="Nagai Y."/>
            <person name="Toyoda A."/>
            <person name="Suzuki Y."/>
            <person name="Arimoto A."/>
            <person name="Ishii H."/>
            <person name="Satoh N."/>
            <person name="Nishiyama T."/>
            <person name="Hasebe M."/>
            <person name="Maruyama T."/>
            <person name="Minagawa J."/>
            <person name="Obokata J."/>
            <person name="Shigenobu S."/>
        </authorList>
    </citation>
    <scope>NUCLEOTIDE SEQUENCE [LARGE SCALE GENOMIC DNA]</scope>
</reference>
<dbReference type="GO" id="GO:0005634">
    <property type="term" value="C:nucleus"/>
    <property type="evidence" value="ECO:0007669"/>
    <property type="project" value="UniProtKB-SubCell"/>
</dbReference>
<keyword evidence="8 15" id="KW-0863">Zinc-finger</keyword>
<feature type="region of interest" description="Disordered" evidence="16">
    <location>
        <begin position="685"/>
        <end position="761"/>
    </location>
</feature>
<feature type="compositionally biased region" description="Basic and acidic residues" evidence="16">
    <location>
        <begin position="499"/>
        <end position="515"/>
    </location>
</feature>
<evidence type="ECO:0000259" key="17">
    <source>
        <dbReference type="PROSITE" id="PS51908"/>
    </source>
</evidence>
<feature type="region of interest" description="Disordered" evidence="16">
    <location>
        <begin position="251"/>
        <end position="270"/>
    </location>
</feature>
<keyword evidence="13" id="KW-0539">Nucleus</keyword>
<gene>
    <name evidence="18" type="ORF">ElyMa_004559100</name>
</gene>
<dbReference type="InterPro" id="IPR055220">
    <property type="entry name" value="SPRTN_ZBD"/>
</dbReference>
<evidence type="ECO:0000256" key="8">
    <source>
        <dbReference type="ARBA" id="ARBA00022771"/>
    </source>
</evidence>
<dbReference type="Pfam" id="PF22934">
    <property type="entry name" value="SPRTN_ZBD"/>
    <property type="match status" value="1"/>
</dbReference>
<dbReference type="GO" id="GO:0004222">
    <property type="term" value="F:metalloendopeptidase activity"/>
    <property type="evidence" value="ECO:0007669"/>
    <property type="project" value="InterPro"/>
</dbReference>
<comment type="caution">
    <text evidence="18">The sequence shown here is derived from an EMBL/GenBank/DDBJ whole genome shotgun (WGS) entry which is preliminary data.</text>
</comment>
<keyword evidence="10" id="KW-0862">Zinc</keyword>
<dbReference type="InterPro" id="IPR006640">
    <property type="entry name" value="SprT-like_domain"/>
</dbReference>
<evidence type="ECO:0000256" key="5">
    <source>
        <dbReference type="ARBA" id="ARBA00022670"/>
    </source>
</evidence>
<keyword evidence="5" id="KW-0645">Protease</keyword>
<keyword evidence="19" id="KW-1185">Reference proteome</keyword>
<dbReference type="GO" id="GO:0031593">
    <property type="term" value="F:polyubiquitin modification-dependent protein binding"/>
    <property type="evidence" value="ECO:0007669"/>
    <property type="project" value="TreeGrafter"/>
</dbReference>
<evidence type="ECO:0000256" key="1">
    <source>
        <dbReference type="ARBA" id="ARBA00004123"/>
    </source>
</evidence>
<dbReference type="EMBL" id="BMAT01009182">
    <property type="protein sequence ID" value="GFS00588.1"/>
    <property type="molecule type" value="Genomic_DNA"/>
</dbReference>
<evidence type="ECO:0000256" key="12">
    <source>
        <dbReference type="ARBA" id="ARBA00023204"/>
    </source>
</evidence>
<evidence type="ECO:0000256" key="7">
    <source>
        <dbReference type="ARBA" id="ARBA00022763"/>
    </source>
</evidence>
<dbReference type="AlphaFoldDB" id="A0AAV4HQY8"/>
<dbReference type="SMART" id="SM00734">
    <property type="entry name" value="ZnF_Rad18"/>
    <property type="match status" value="1"/>
</dbReference>
<evidence type="ECO:0000256" key="15">
    <source>
        <dbReference type="PROSITE-ProRule" id="PRU01256"/>
    </source>
</evidence>
<keyword evidence="6" id="KW-0479">Metal-binding</keyword>
<dbReference type="InterPro" id="IPR044245">
    <property type="entry name" value="Spartan"/>
</dbReference>
<dbReference type="GO" id="GO:0006281">
    <property type="term" value="P:DNA repair"/>
    <property type="evidence" value="ECO:0007669"/>
    <property type="project" value="UniProtKB-KW"/>
</dbReference>
<protein>
    <recommendedName>
        <fullName evidence="14">Protein with SprT-like domain at the N terminus</fullName>
    </recommendedName>
</protein>
<evidence type="ECO:0000256" key="13">
    <source>
        <dbReference type="ARBA" id="ARBA00023242"/>
    </source>
</evidence>
<evidence type="ECO:0000256" key="3">
    <source>
        <dbReference type="ARBA" id="ARBA00010724"/>
    </source>
</evidence>
<keyword evidence="12 15" id="KW-0234">DNA repair</keyword>